<reference evidence="2 3" key="1">
    <citation type="journal article" date="2019" name="Sci. Rep.">
        <title>Orb-weaving spider Araneus ventricosus genome elucidates the spidroin gene catalogue.</title>
        <authorList>
            <person name="Kono N."/>
            <person name="Nakamura H."/>
            <person name="Ohtoshi R."/>
            <person name="Moran D.A.P."/>
            <person name="Shinohara A."/>
            <person name="Yoshida Y."/>
            <person name="Fujiwara M."/>
            <person name="Mori M."/>
            <person name="Tomita M."/>
            <person name="Arakawa K."/>
        </authorList>
    </citation>
    <scope>NUCLEOTIDE SEQUENCE [LARGE SCALE GENOMIC DNA]</scope>
</reference>
<name>A0A4Y2DWF9_ARAVE</name>
<comment type="caution">
    <text evidence="2">The sequence shown here is derived from an EMBL/GenBank/DDBJ whole genome shotgun (WGS) entry which is preliminary data.</text>
</comment>
<evidence type="ECO:0000256" key="1">
    <source>
        <dbReference type="SAM" id="MobiDB-lite"/>
    </source>
</evidence>
<dbReference type="EMBL" id="BGPR01000440">
    <property type="protein sequence ID" value="GBM20336.1"/>
    <property type="molecule type" value="Genomic_DNA"/>
</dbReference>
<organism evidence="2 3">
    <name type="scientific">Araneus ventricosus</name>
    <name type="common">Orbweaver spider</name>
    <name type="synonym">Epeira ventricosa</name>
    <dbReference type="NCBI Taxonomy" id="182803"/>
    <lineage>
        <taxon>Eukaryota</taxon>
        <taxon>Metazoa</taxon>
        <taxon>Ecdysozoa</taxon>
        <taxon>Arthropoda</taxon>
        <taxon>Chelicerata</taxon>
        <taxon>Arachnida</taxon>
        <taxon>Araneae</taxon>
        <taxon>Araneomorphae</taxon>
        <taxon>Entelegynae</taxon>
        <taxon>Araneoidea</taxon>
        <taxon>Araneidae</taxon>
        <taxon>Araneus</taxon>
    </lineage>
</organism>
<evidence type="ECO:0000313" key="2">
    <source>
        <dbReference type="EMBL" id="GBM20336.1"/>
    </source>
</evidence>
<feature type="compositionally biased region" description="Basic and acidic residues" evidence="1">
    <location>
        <begin position="35"/>
        <end position="46"/>
    </location>
</feature>
<dbReference type="AlphaFoldDB" id="A0A4Y2DWF9"/>
<evidence type="ECO:0000313" key="3">
    <source>
        <dbReference type="Proteomes" id="UP000499080"/>
    </source>
</evidence>
<protein>
    <submittedName>
        <fullName evidence="2">Uncharacterized protein</fullName>
    </submittedName>
</protein>
<accession>A0A4Y2DWF9</accession>
<proteinExistence type="predicted"/>
<keyword evidence="3" id="KW-1185">Reference proteome</keyword>
<feature type="region of interest" description="Disordered" evidence="1">
    <location>
        <begin position="1"/>
        <end position="93"/>
    </location>
</feature>
<gene>
    <name evidence="2" type="ORF">AVEN_195887_1</name>
</gene>
<dbReference type="Proteomes" id="UP000499080">
    <property type="component" value="Unassembled WGS sequence"/>
</dbReference>
<sequence length="93" mass="10220">MAVNSSHVEGGGSSQTASVHPFTGTLPRDLANHTPSERRDWSEFHRPQSKSTNLERLEVLPSYTPWEQGLTRTADGTRGKTGRRNTAWASSKG</sequence>